<keyword evidence="3" id="KW-1185">Reference proteome</keyword>
<dbReference type="InterPro" id="IPR018034">
    <property type="entry name" value="Kri1"/>
</dbReference>
<gene>
    <name evidence="2" type="ORF">BT96DRAFT_1013966</name>
</gene>
<evidence type="ECO:0000256" key="1">
    <source>
        <dbReference type="SAM" id="MobiDB-lite"/>
    </source>
</evidence>
<dbReference type="PANTHER" id="PTHR14490">
    <property type="entry name" value="ZINC FINGER, ZZ TYPE"/>
    <property type="match status" value="1"/>
</dbReference>
<protein>
    <submittedName>
        <fullName evidence="2">Uncharacterized protein</fullName>
    </submittedName>
</protein>
<dbReference type="GO" id="GO:0000447">
    <property type="term" value="P:endonucleolytic cleavage in ITS1 to separate SSU-rRNA from 5.8S rRNA and LSU-rRNA from tricistronic rRNA transcript (SSU-rRNA, 5.8S rRNA, LSU-rRNA)"/>
    <property type="evidence" value="ECO:0007669"/>
    <property type="project" value="TreeGrafter"/>
</dbReference>
<dbReference type="GO" id="GO:0030686">
    <property type="term" value="C:90S preribosome"/>
    <property type="evidence" value="ECO:0007669"/>
    <property type="project" value="TreeGrafter"/>
</dbReference>
<accession>A0A6A4IAT0</accession>
<feature type="compositionally biased region" description="Acidic residues" evidence="1">
    <location>
        <begin position="44"/>
        <end position="66"/>
    </location>
</feature>
<dbReference type="Proteomes" id="UP000799118">
    <property type="component" value="Unassembled WGS sequence"/>
</dbReference>
<proteinExistence type="predicted"/>
<evidence type="ECO:0000313" key="3">
    <source>
        <dbReference type="Proteomes" id="UP000799118"/>
    </source>
</evidence>
<name>A0A6A4IAT0_9AGAR</name>
<feature type="region of interest" description="Disordered" evidence="1">
    <location>
        <begin position="92"/>
        <end position="111"/>
    </location>
</feature>
<sequence length="152" mass="17060">MSLLSDAESDSEFRLTINEHYAQSFQYKKEREELEHVKLKYGSDAEEVDSESDSEEDESEDEDGEELTPAVDAAIVVVSARLHTQKFEQDGDKWRLPASAPAPTPVSFNPAEIGGHIEKVLKSLGPSTREEIFAEMTQRWPCYPMEVADHGS</sequence>
<dbReference type="PANTHER" id="PTHR14490:SF5">
    <property type="entry name" value="PROTEIN KRI1 HOMOLOG"/>
    <property type="match status" value="1"/>
</dbReference>
<dbReference type="OrthoDB" id="10252032at2759"/>
<dbReference type="EMBL" id="ML769394">
    <property type="protein sequence ID" value="KAE9407731.1"/>
    <property type="molecule type" value="Genomic_DNA"/>
</dbReference>
<feature type="region of interest" description="Disordered" evidence="1">
    <location>
        <begin position="38"/>
        <end position="69"/>
    </location>
</feature>
<organism evidence="2 3">
    <name type="scientific">Gymnopus androsaceus JB14</name>
    <dbReference type="NCBI Taxonomy" id="1447944"/>
    <lineage>
        <taxon>Eukaryota</taxon>
        <taxon>Fungi</taxon>
        <taxon>Dikarya</taxon>
        <taxon>Basidiomycota</taxon>
        <taxon>Agaricomycotina</taxon>
        <taxon>Agaricomycetes</taxon>
        <taxon>Agaricomycetidae</taxon>
        <taxon>Agaricales</taxon>
        <taxon>Marasmiineae</taxon>
        <taxon>Omphalotaceae</taxon>
        <taxon>Gymnopus</taxon>
    </lineage>
</organism>
<reference evidence="2" key="1">
    <citation type="journal article" date="2019" name="Environ. Microbiol.">
        <title>Fungal ecological strategies reflected in gene transcription - a case study of two litter decomposers.</title>
        <authorList>
            <person name="Barbi F."/>
            <person name="Kohler A."/>
            <person name="Barry K."/>
            <person name="Baskaran P."/>
            <person name="Daum C."/>
            <person name="Fauchery L."/>
            <person name="Ihrmark K."/>
            <person name="Kuo A."/>
            <person name="LaButti K."/>
            <person name="Lipzen A."/>
            <person name="Morin E."/>
            <person name="Grigoriev I.V."/>
            <person name="Henrissat B."/>
            <person name="Lindahl B."/>
            <person name="Martin F."/>
        </authorList>
    </citation>
    <scope>NUCLEOTIDE SEQUENCE</scope>
    <source>
        <strain evidence="2">JB14</strain>
    </source>
</reference>
<evidence type="ECO:0000313" key="2">
    <source>
        <dbReference type="EMBL" id="KAE9407731.1"/>
    </source>
</evidence>
<dbReference type="GO" id="GO:0005730">
    <property type="term" value="C:nucleolus"/>
    <property type="evidence" value="ECO:0007669"/>
    <property type="project" value="TreeGrafter"/>
</dbReference>
<dbReference type="AlphaFoldDB" id="A0A6A4IAT0"/>